<proteinExistence type="inferred from homology"/>
<evidence type="ECO:0000259" key="6">
    <source>
        <dbReference type="Pfam" id="PF00425"/>
    </source>
</evidence>
<dbReference type="Pfam" id="PF00425">
    <property type="entry name" value="Chorismate_bind"/>
    <property type="match status" value="1"/>
</dbReference>
<evidence type="ECO:0000256" key="1">
    <source>
        <dbReference type="ARBA" id="ARBA00000799"/>
    </source>
</evidence>
<name>A0A7H4MUS5_9ENTR</name>
<accession>A0A7H4MUS5</accession>
<dbReference type="PANTHER" id="PTHR47253">
    <property type="match status" value="1"/>
</dbReference>
<evidence type="ECO:0000256" key="5">
    <source>
        <dbReference type="ARBA" id="ARBA00023235"/>
    </source>
</evidence>
<comment type="catalytic activity">
    <reaction evidence="1">
        <text>chorismate = isochorismate</text>
        <dbReference type="Rhea" id="RHEA:18985"/>
        <dbReference type="ChEBI" id="CHEBI:29748"/>
        <dbReference type="ChEBI" id="CHEBI:29780"/>
        <dbReference type="EC" id="5.4.4.2"/>
    </reaction>
</comment>
<dbReference type="InterPro" id="IPR004561">
    <property type="entry name" value="IsoChor_synthase"/>
</dbReference>
<dbReference type="EMBL" id="UGJR01000005">
    <property type="protein sequence ID" value="STT04312.1"/>
    <property type="molecule type" value="Genomic_DNA"/>
</dbReference>
<evidence type="ECO:0000256" key="3">
    <source>
        <dbReference type="ARBA" id="ARBA00012824"/>
    </source>
</evidence>
<keyword evidence="5 7" id="KW-0413">Isomerase</keyword>
<organism evidence="7 8">
    <name type="scientific">Klebsiella michiganensis</name>
    <dbReference type="NCBI Taxonomy" id="1134687"/>
    <lineage>
        <taxon>Bacteria</taxon>
        <taxon>Pseudomonadati</taxon>
        <taxon>Pseudomonadota</taxon>
        <taxon>Gammaproteobacteria</taxon>
        <taxon>Enterobacterales</taxon>
        <taxon>Enterobacteriaceae</taxon>
        <taxon>Klebsiella/Raoultella group</taxon>
        <taxon>Klebsiella</taxon>
    </lineage>
</organism>
<dbReference type="SUPFAM" id="SSF56322">
    <property type="entry name" value="ADC synthase"/>
    <property type="match status" value="1"/>
</dbReference>
<dbReference type="InterPro" id="IPR044250">
    <property type="entry name" value="MenF-like"/>
</dbReference>
<evidence type="ECO:0000313" key="7">
    <source>
        <dbReference type="EMBL" id="STT04312.1"/>
    </source>
</evidence>
<dbReference type="NCBIfam" id="TIGR00543">
    <property type="entry name" value="isochor_syn"/>
    <property type="match status" value="1"/>
</dbReference>
<dbReference type="InterPro" id="IPR005801">
    <property type="entry name" value="ADC_synthase"/>
</dbReference>
<dbReference type="Proteomes" id="UP000255050">
    <property type="component" value="Unassembled WGS sequence"/>
</dbReference>
<dbReference type="Gene3D" id="3.60.120.10">
    <property type="entry name" value="Anthranilate synthase"/>
    <property type="match status" value="1"/>
</dbReference>
<gene>
    <name evidence="7" type="primary">menF</name>
    <name evidence="7" type="ORF">NCTC11694_06429</name>
</gene>
<dbReference type="AlphaFoldDB" id="A0A7H4MUS5"/>
<comment type="caution">
    <text evidence="7">The sequence shown here is derived from an EMBL/GenBank/DDBJ whole genome shotgun (WGS) entry which is preliminary data.</text>
</comment>
<sequence>MWGFYSVEVCVLSVSTALESLYRCLDEAFPPLPGTRIFDVPFALNDAFDPLLWCTHQPQWPQFYWQQRSGDEELAALGAVQIFASLEQAHAFLRQQGREDLRICGLNAFHPQQGLLILPRLEWRRLGGSATLRLVLYSETSLRDDARAAREFLDSLVAKQAQATAMPSLLSEQHFPAYPQWRELIAQATQAIAAGEMDKVVLARATDLHFAAPLNAGAIMAASRRSNLNCFHFLMVFNAQEAFMGSTPERLWRRRGALLRTEALAGTVASHADDRQAQRLGNWLMADDKNQRENMLVVEDICQRMQGETRALEVLPPQIVRLRKVQHLRRCIWAELEKPDDARCLHQLQPTAAVAGLPRRVALDFITRNELFTRGWYAGSAGYLSLAQSEFCVSLRSAKIEQRTLRLYAGAGSSAVPTRSRSGRKLKIKPRDCVRYCCQKYRENDAYQNGNSLLYLYLASIFDTGQIHVCKRI</sequence>
<dbReference type="NCBIfam" id="NF011588">
    <property type="entry name" value="PRK15012.1"/>
    <property type="match status" value="1"/>
</dbReference>
<feature type="domain" description="Chorismate-utilising enzyme C-terminal" evidence="6">
    <location>
        <begin position="180"/>
        <end position="412"/>
    </location>
</feature>
<evidence type="ECO:0000313" key="8">
    <source>
        <dbReference type="Proteomes" id="UP000255050"/>
    </source>
</evidence>
<dbReference type="InterPro" id="IPR015890">
    <property type="entry name" value="Chorismate_C"/>
</dbReference>
<dbReference type="GO" id="GO:0008909">
    <property type="term" value="F:isochorismate synthase activity"/>
    <property type="evidence" value="ECO:0007669"/>
    <property type="project" value="UniProtKB-EC"/>
</dbReference>
<protein>
    <recommendedName>
        <fullName evidence="3">isochorismate synthase</fullName>
        <ecNumber evidence="3">5.4.4.2</ecNumber>
    </recommendedName>
</protein>
<comment type="similarity">
    <text evidence="2">Belongs to the isochorismate synthase family.</text>
</comment>
<dbReference type="EC" id="5.4.4.2" evidence="3"/>
<evidence type="ECO:0000256" key="2">
    <source>
        <dbReference type="ARBA" id="ARBA00005297"/>
    </source>
</evidence>
<keyword evidence="4" id="KW-0460">Magnesium</keyword>
<evidence type="ECO:0000256" key="4">
    <source>
        <dbReference type="ARBA" id="ARBA00022842"/>
    </source>
</evidence>
<dbReference type="PANTHER" id="PTHR47253:SF4">
    <property type="entry name" value="ISOCHORISMATE SYNTHASE 2, CHLOROPLASTIC"/>
    <property type="match status" value="1"/>
</dbReference>
<dbReference type="GO" id="GO:0009234">
    <property type="term" value="P:menaquinone biosynthetic process"/>
    <property type="evidence" value="ECO:0007669"/>
    <property type="project" value="TreeGrafter"/>
</dbReference>
<reference evidence="7 8" key="1">
    <citation type="submission" date="2018-06" db="EMBL/GenBank/DDBJ databases">
        <authorList>
            <consortium name="Pathogen Informatics"/>
            <person name="Doyle S."/>
        </authorList>
    </citation>
    <scope>NUCLEOTIDE SEQUENCE [LARGE SCALE GENOMIC DNA]</scope>
    <source>
        <strain evidence="7 8">NCTC11694</strain>
    </source>
</reference>